<evidence type="ECO:0000313" key="2">
    <source>
        <dbReference type="EMBL" id="KAF6445753.1"/>
    </source>
</evidence>
<feature type="region of interest" description="Disordered" evidence="1">
    <location>
        <begin position="19"/>
        <end position="38"/>
    </location>
</feature>
<gene>
    <name evidence="2" type="ORF">HJG63_000212</name>
</gene>
<comment type="caution">
    <text evidence="2">The sequence shown here is derived from an EMBL/GenBank/DDBJ whole genome shotgun (WGS) entry which is preliminary data.</text>
</comment>
<sequence length="159" mass="16794">MNHTCLLVRQICWRPPGRGHLPREGAGGQPPAAGAGGRAEGLQYLGEHPLSAGPSAVCMTIRCLQDHPLSAGPSAVCRTAASALVAWCVPEAPFLQVPVSQLVLGSTLCQQVEHRDPNSLWPWAPPPYLCTSTLSDIVGPILTMPVKCSAAVSGQWSLW</sequence>
<proteinExistence type="predicted"/>
<accession>A0A7J8FDB1</accession>
<name>A0A7J8FDB1_ROUAE</name>
<dbReference type="AlphaFoldDB" id="A0A7J8FDB1"/>
<dbReference type="EMBL" id="JACASE010000007">
    <property type="protein sequence ID" value="KAF6445753.1"/>
    <property type="molecule type" value="Genomic_DNA"/>
</dbReference>
<evidence type="ECO:0000313" key="3">
    <source>
        <dbReference type="Proteomes" id="UP000593571"/>
    </source>
</evidence>
<reference evidence="2 3" key="1">
    <citation type="journal article" date="2020" name="Nature">
        <title>Six reference-quality genomes reveal evolution of bat adaptations.</title>
        <authorList>
            <person name="Jebb D."/>
            <person name="Huang Z."/>
            <person name="Pippel M."/>
            <person name="Hughes G.M."/>
            <person name="Lavrichenko K."/>
            <person name="Devanna P."/>
            <person name="Winkler S."/>
            <person name="Jermiin L.S."/>
            <person name="Skirmuntt E.C."/>
            <person name="Katzourakis A."/>
            <person name="Burkitt-Gray L."/>
            <person name="Ray D.A."/>
            <person name="Sullivan K.A.M."/>
            <person name="Roscito J.G."/>
            <person name="Kirilenko B.M."/>
            <person name="Davalos L.M."/>
            <person name="Corthals A.P."/>
            <person name="Power M.L."/>
            <person name="Jones G."/>
            <person name="Ransome R.D."/>
            <person name="Dechmann D.K.N."/>
            <person name="Locatelli A.G."/>
            <person name="Puechmaille S.J."/>
            <person name="Fedrigo O."/>
            <person name="Jarvis E.D."/>
            <person name="Hiller M."/>
            <person name="Vernes S.C."/>
            <person name="Myers E.W."/>
            <person name="Teeling E.C."/>
        </authorList>
    </citation>
    <scope>NUCLEOTIDE SEQUENCE [LARGE SCALE GENOMIC DNA]</scope>
    <source>
        <strain evidence="2">MRouAeg1</strain>
        <tissue evidence="2">Muscle</tissue>
    </source>
</reference>
<dbReference type="Proteomes" id="UP000593571">
    <property type="component" value="Unassembled WGS sequence"/>
</dbReference>
<protein>
    <submittedName>
        <fullName evidence="2">Uncharacterized protein</fullName>
    </submittedName>
</protein>
<evidence type="ECO:0000256" key="1">
    <source>
        <dbReference type="SAM" id="MobiDB-lite"/>
    </source>
</evidence>
<keyword evidence="3" id="KW-1185">Reference proteome</keyword>
<organism evidence="2 3">
    <name type="scientific">Rousettus aegyptiacus</name>
    <name type="common">Egyptian fruit bat</name>
    <name type="synonym">Pteropus aegyptiacus</name>
    <dbReference type="NCBI Taxonomy" id="9407"/>
    <lineage>
        <taxon>Eukaryota</taxon>
        <taxon>Metazoa</taxon>
        <taxon>Chordata</taxon>
        <taxon>Craniata</taxon>
        <taxon>Vertebrata</taxon>
        <taxon>Euteleostomi</taxon>
        <taxon>Mammalia</taxon>
        <taxon>Eutheria</taxon>
        <taxon>Laurasiatheria</taxon>
        <taxon>Chiroptera</taxon>
        <taxon>Yinpterochiroptera</taxon>
        <taxon>Pteropodoidea</taxon>
        <taxon>Pteropodidae</taxon>
        <taxon>Rousettinae</taxon>
        <taxon>Rousettus</taxon>
    </lineage>
</organism>